<comment type="caution">
    <text evidence="6">The sequence shown here is derived from an EMBL/GenBank/DDBJ whole genome shotgun (WGS) entry which is preliminary data.</text>
</comment>
<gene>
    <name evidence="6" type="primary">SEC3</name>
    <name evidence="6" type="ORF">LHYA1_G003228</name>
</gene>
<name>A0A8H8TYS0_9HELO</name>
<dbReference type="Proteomes" id="UP000431533">
    <property type="component" value="Unassembled WGS sequence"/>
</dbReference>
<keyword evidence="7" id="KW-1185">Reference proteome</keyword>
<feature type="region of interest" description="Disordered" evidence="3">
    <location>
        <begin position="480"/>
        <end position="501"/>
    </location>
</feature>
<organism evidence="6 7">
    <name type="scientific">Lachnellula hyalina</name>
    <dbReference type="NCBI Taxonomy" id="1316788"/>
    <lineage>
        <taxon>Eukaryota</taxon>
        <taxon>Fungi</taxon>
        <taxon>Dikarya</taxon>
        <taxon>Ascomycota</taxon>
        <taxon>Pezizomycotina</taxon>
        <taxon>Leotiomycetes</taxon>
        <taxon>Helotiales</taxon>
        <taxon>Lachnaceae</taxon>
        <taxon>Lachnellula</taxon>
    </lineage>
</organism>
<dbReference type="GO" id="GO:0008270">
    <property type="term" value="F:zinc ion binding"/>
    <property type="evidence" value="ECO:0007669"/>
    <property type="project" value="UniProtKB-KW"/>
</dbReference>
<feature type="region of interest" description="Disordered" evidence="3">
    <location>
        <begin position="916"/>
        <end position="955"/>
    </location>
</feature>
<dbReference type="InterPro" id="IPR036274">
    <property type="entry name" value="HR1_rpt_sf"/>
</dbReference>
<feature type="region of interest" description="Disordered" evidence="3">
    <location>
        <begin position="272"/>
        <end position="296"/>
    </location>
</feature>
<evidence type="ECO:0000259" key="4">
    <source>
        <dbReference type="PROSITE" id="PS50004"/>
    </source>
</evidence>
<evidence type="ECO:0000256" key="1">
    <source>
        <dbReference type="PROSITE-ProRule" id="PRU00175"/>
    </source>
</evidence>
<feature type="compositionally biased region" description="Polar residues" evidence="3">
    <location>
        <begin position="973"/>
        <end position="985"/>
    </location>
</feature>
<evidence type="ECO:0000313" key="6">
    <source>
        <dbReference type="EMBL" id="TVY27474.1"/>
    </source>
</evidence>
<dbReference type="Pfam" id="PF00168">
    <property type="entry name" value="C2"/>
    <property type="match status" value="1"/>
</dbReference>
<dbReference type="PROSITE" id="PS50089">
    <property type="entry name" value="ZF_RING_2"/>
    <property type="match status" value="1"/>
</dbReference>
<evidence type="ECO:0000256" key="2">
    <source>
        <dbReference type="SAM" id="Coils"/>
    </source>
</evidence>
<feature type="domain" description="RING-type" evidence="5">
    <location>
        <begin position="1333"/>
        <end position="1371"/>
    </location>
</feature>
<dbReference type="RefSeq" id="XP_031006262.1">
    <property type="nucleotide sequence ID" value="XM_031148202.1"/>
</dbReference>
<evidence type="ECO:0000256" key="3">
    <source>
        <dbReference type="SAM" id="MobiDB-lite"/>
    </source>
</evidence>
<feature type="compositionally biased region" description="Polar residues" evidence="3">
    <location>
        <begin position="281"/>
        <end position="291"/>
    </location>
</feature>
<dbReference type="Pfam" id="PF15277">
    <property type="entry name" value="Sec3-PIP2_bind"/>
    <property type="match status" value="1"/>
</dbReference>
<dbReference type="Gene3D" id="2.60.40.150">
    <property type="entry name" value="C2 domain"/>
    <property type="match status" value="1"/>
</dbReference>
<dbReference type="InterPro" id="IPR028258">
    <property type="entry name" value="Sec3-PIP2_bind"/>
</dbReference>
<dbReference type="CDD" id="cd16448">
    <property type="entry name" value="RING-H2"/>
    <property type="match status" value="1"/>
</dbReference>
<dbReference type="Gene3D" id="1.10.287.160">
    <property type="entry name" value="HR1 repeat"/>
    <property type="match status" value="1"/>
</dbReference>
<feature type="region of interest" description="Disordered" evidence="3">
    <location>
        <begin position="973"/>
        <end position="1009"/>
    </location>
</feature>
<proteinExistence type="predicted"/>
<dbReference type="EMBL" id="QGMH01000048">
    <property type="protein sequence ID" value="TVY27474.1"/>
    <property type="molecule type" value="Genomic_DNA"/>
</dbReference>
<dbReference type="SMART" id="SM00239">
    <property type="entry name" value="C2"/>
    <property type="match status" value="1"/>
</dbReference>
<dbReference type="InterPro" id="IPR011072">
    <property type="entry name" value="HR1_rho-bd"/>
</dbReference>
<dbReference type="GO" id="GO:0007165">
    <property type="term" value="P:signal transduction"/>
    <property type="evidence" value="ECO:0007669"/>
    <property type="project" value="InterPro"/>
</dbReference>
<evidence type="ECO:0000313" key="7">
    <source>
        <dbReference type="Proteomes" id="UP000431533"/>
    </source>
</evidence>
<dbReference type="Gene3D" id="2.30.29.90">
    <property type="match status" value="1"/>
</dbReference>
<dbReference type="OrthoDB" id="6133115at2759"/>
<accession>A0A8H8TYS0</accession>
<keyword evidence="1" id="KW-0862">Zinc</keyword>
<dbReference type="SUPFAM" id="SSF49562">
    <property type="entry name" value="C2 domain (Calcium/lipid-binding domain, CaLB)"/>
    <property type="match status" value="1"/>
</dbReference>
<keyword evidence="2" id="KW-0175">Coiled coil</keyword>
<dbReference type="PANTHER" id="PTHR35391:SF7">
    <property type="entry name" value="C2H2-TYPE DOMAIN-CONTAINING PROTEIN"/>
    <property type="match status" value="1"/>
</dbReference>
<keyword evidence="1" id="KW-0863">Zinc-finger</keyword>
<feature type="domain" description="C2" evidence="4">
    <location>
        <begin position="764"/>
        <end position="888"/>
    </location>
</feature>
<dbReference type="InterPro" id="IPR058925">
    <property type="entry name" value="zf-C2H2_AcuF"/>
</dbReference>
<protein>
    <submittedName>
        <fullName evidence="6">Exocyst complex component</fullName>
    </submittedName>
</protein>
<evidence type="ECO:0000259" key="5">
    <source>
        <dbReference type="PROSITE" id="PS50089"/>
    </source>
</evidence>
<dbReference type="Pfam" id="PF02185">
    <property type="entry name" value="HR1"/>
    <property type="match status" value="1"/>
</dbReference>
<dbReference type="Pfam" id="PF26082">
    <property type="entry name" value="zf-C2H2_AcuF"/>
    <property type="match status" value="1"/>
</dbReference>
<dbReference type="InterPro" id="IPR035892">
    <property type="entry name" value="C2_domain_sf"/>
</dbReference>
<dbReference type="SMART" id="SM01313">
    <property type="entry name" value="Sec3-PIP2_bind"/>
    <property type="match status" value="1"/>
</dbReference>
<dbReference type="GeneID" id="41983426"/>
<sequence length="1385" mass="155265">MTTSPISSRAKKCIELFDELLGLPRKSDALDGEDACAAEAVDCLGRFKIWAGNIGALQRPESQSSLDYRLRDASKIAAQIVDLLDELAESIEDVVEARDRDLNSHLAPSVTDKDVPTPSDDEQISEIKEIFESITDAINNLFRLSMIIRNNTSRDRYAKAAAAALSVPFDDKFDISHVEHKFPALKSKGKEWLVIRLGKSITQRRQYLRYCREHHDKLSREHPITRPSIMEPSGIKLAEVAGLTANARSVYSKPTSTLAPTQASTLLLTSDQLPEDAPPEASQSQTSYATSNEEDMSSSKLRVIEIEDVSKGASHFECPYCWQIQASKSQKSWKKHVLSDLKPYVCTYEKCELKLFPDYNTWFSHELRDHRKQWHCYFCSHSPFDSLMVYQNHLKHRHPLSFVEEQLPALLEMSQKPVVKISPADCPFCDDWEKLLRDVNKHIPLSETLVVTPTQFKHHVGAHMEQLALFAIPRGYTEDGEADSGNAAQHAGSEGLSLSLSTPDSKAAMDLRACEDFLMKMMDNGLLNAYFKYPAQTCRPTLEEISQALGSGRYNDAESFTKDFRQMFDQFTHDIRRKEFANSAFTEAEVLEEMKEMRVEFIAFCHERQILSLTAPTSPTEQWKRWRAERIPAKIYSPELASNQPGILVTCKLDTGQIIQGWFESTALVDDVLAFVECYELLHEKHIEPGLNVHPAPVGYDHQYQFGFVIEGSKFPVEDSLLTPKMKLSGLFHIATNGALLLVVPSSQLTTPTKREKKKSNALSNPELPLATAVDKPSEVSNLRLTILGVKGLGPQVRAIDVPNVLAAISIDEHEFASTDVHSDFWNLTWDETFYFRAEESSNVTISIINERSPKNQTQGLLGLVRFRVGDMIDLSDSSQEKKYALDLDTTAGYDNLAAGARLSIELSTNLGIPQQRSAYGQPQPLPLLPINKHSTGGDVEEEEAPLSASREKPKGGLRNLVSKVFRPLSSRSDLGSIARNNPGDQSHDEEPGNDTKNLPPSDPAPVFNRPLRFEDQKRRLIESCFSKNQDGIGTTIQILLGSLLTYMFLVAESYITHIRVTEDVLYPASPPPPTSNPNNMKKFRLIVITVRLSGRVRVHKARENDNGTFSVGKTWQLDDLTAIKSFGISTAETGSSPDPSQDLQELQYAKDVGFTLVLGKPYYWEANSVKEKLFFIASLVKIFSIYNPDKVPELTGFDSRERAQILGVAAPAPPPAPGLDAKVQEELNNRGFRAQIAPLQASLIRELKIKEGRETLKTLNTKNTKQTKETRQKVENELRESNRNIEMLRNQISDIYGSMISSNLTALSTSATSSDEYDSKAHLYQSVLEGLCSICGKDLEVHGVQTVPCEHKFHLNCLGAWQRTHGRKCPQWLVSCFRVVFQRY</sequence>
<dbReference type="PROSITE" id="PS50004">
    <property type="entry name" value="C2"/>
    <property type="match status" value="1"/>
</dbReference>
<dbReference type="PANTHER" id="PTHR35391">
    <property type="entry name" value="C2H2-TYPE DOMAIN-CONTAINING PROTEIN-RELATED"/>
    <property type="match status" value="1"/>
</dbReference>
<dbReference type="Gene3D" id="3.30.40.10">
    <property type="entry name" value="Zinc/RING finger domain, C3HC4 (zinc finger)"/>
    <property type="match status" value="1"/>
</dbReference>
<dbReference type="SUPFAM" id="SSF46585">
    <property type="entry name" value="HR1 repeat"/>
    <property type="match status" value="1"/>
</dbReference>
<feature type="coiled-coil region" evidence="2">
    <location>
        <begin position="1265"/>
        <end position="1292"/>
    </location>
</feature>
<dbReference type="SUPFAM" id="SSF57850">
    <property type="entry name" value="RING/U-box"/>
    <property type="match status" value="1"/>
</dbReference>
<dbReference type="Pfam" id="PF13639">
    <property type="entry name" value="zf-RING_2"/>
    <property type="match status" value="1"/>
</dbReference>
<dbReference type="InterPro" id="IPR013083">
    <property type="entry name" value="Znf_RING/FYVE/PHD"/>
</dbReference>
<reference evidence="6 7" key="1">
    <citation type="submission" date="2018-05" db="EMBL/GenBank/DDBJ databases">
        <title>Genome sequencing and assembly of the regulated plant pathogen Lachnellula willkommii and related sister species for the development of diagnostic species identification markers.</title>
        <authorList>
            <person name="Giroux E."/>
            <person name="Bilodeau G."/>
        </authorList>
    </citation>
    <scope>NUCLEOTIDE SEQUENCE [LARGE SCALE GENOMIC DNA]</scope>
    <source>
        <strain evidence="6 7">CBS 185.66</strain>
    </source>
</reference>
<dbReference type="InterPro" id="IPR000008">
    <property type="entry name" value="C2_dom"/>
</dbReference>
<keyword evidence="1" id="KW-0479">Metal-binding</keyword>
<dbReference type="InterPro" id="IPR001841">
    <property type="entry name" value="Znf_RING"/>
</dbReference>